<feature type="chain" id="PRO_5046061449" description="Exo-poly-alpha-D-galacturonosidase" evidence="1">
    <location>
        <begin position="21"/>
        <end position="186"/>
    </location>
</feature>
<proteinExistence type="predicted"/>
<dbReference type="Gene3D" id="2.160.20.10">
    <property type="entry name" value="Single-stranded right-handed beta-helix, Pectin lyase-like"/>
    <property type="match status" value="1"/>
</dbReference>
<evidence type="ECO:0000256" key="1">
    <source>
        <dbReference type="SAM" id="SignalP"/>
    </source>
</evidence>
<dbReference type="PANTHER" id="PTHR31339">
    <property type="entry name" value="PECTIN LYASE-RELATED"/>
    <property type="match status" value="1"/>
</dbReference>
<keyword evidence="3" id="KW-1185">Reference proteome</keyword>
<evidence type="ECO:0000313" key="3">
    <source>
        <dbReference type="Proteomes" id="UP001500394"/>
    </source>
</evidence>
<dbReference type="EMBL" id="BAABGR010000035">
    <property type="protein sequence ID" value="GAA4519281.1"/>
    <property type="molecule type" value="Genomic_DNA"/>
</dbReference>
<dbReference type="InterPro" id="IPR051801">
    <property type="entry name" value="GH28_Enzymes"/>
</dbReference>
<protein>
    <recommendedName>
        <fullName evidence="4">Exo-poly-alpha-D-galacturonosidase</fullName>
    </recommendedName>
</protein>
<dbReference type="InterPro" id="IPR012334">
    <property type="entry name" value="Pectin_lyas_fold"/>
</dbReference>
<name>A0ABP8R6G9_9SPHI</name>
<dbReference type="RefSeq" id="WP_345068409.1">
    <property type="nucleotide sequence ID" value="NZ_BAABGR010000035.1"/>
</dbReference>
<evidence type="ECO:0000313" key="2">
    <source>
        <dbReference type="EMBL" id="GAA4519281.1"/>
    </source>
</evidence>
<dbReference type="Proteomes" id="UP001500394">
    <property type="component" value="Unassembled WGS sequence"/>
</dbReference>
<organism evidence="2 3">
    <name type="scientific">Sphingobacterium thermophilum</name>
    <dbReference type="NCBI Taxonomy" id="768534"/>
    <lineage>
        <taxon>Bacteria</taxon>
        <taxon>Pseudomonadati</taxon>
        <taxon>Bacteroidota</taxon>
        <taxon>Sphingobacteriia</taxon>
        <taxon>Sphingobacteriales</taxon>
        <taxon>Sphingobacteriaceae</taxon>
        <taxon>Sphingobacterium</taxon>
    </lineage>
</organism>
<feature type="signal peptide" evidence="1">
    <location>
        <begin position="1"/>
        <end position="20"/>
    </location>
</feature>
<dbReference type="InterPro" id="IPR011050">
    <property type="entry name" value="Pectin_lyase_fold/virulence"/>
</dbReference>
<dbReference type="SUPFAM" id="SSF51126">
    <property type="entry name" value="Pectin lyase-like"/>
    <property type="match status" value="1"/>
</dbReference>
<reference evidence="3" key="1">
    <citation type="journal article" date="2019" name="Int. J. Syst. Evol. Microbiol.">
        <title>The Global Catalogue of Microorganisms (GCM) 10K type strain sequencing project: providing services to taxonomists for standard genome sequencing and annotation.</title>
        <authorList>
            <consortium name="The Broad Institute Genomics Platform"/>
            <consortium name="The Broad Institute Genome Sequencing Center for Infectious Disease"/>
            <person name="Wu L."/>
            <person name="Ma J."/>
        </authorList>
    </citation>
    <scope>NUCLEOTIDE SEQUENCE [LARGE SCALE GENOMIC DNA]</scope>
    <source>
        <strain evidence="3">JCM 17858</strain>
    </source>
</reference>
<comment type="caution">
    <text evidence="2">The sequence shown here is derived from an EMBL/GenBank/DDBJ whole genome shotgun (WGS) entry which is preliminary data.</text>
</comment>
<accession>A0ABP8R6G9</accession>
<gene>
    <name evidence="2" type="ORF">GCM10023173_21960</name>
</gene>
<sequence>MKRLIYSFIITLFFIQNLSAQEYNASKFGCISDGITNNTTAIQYAIDFISAKGGGKLNFYVGRYVTGSLQLKSNVTIELHEGAVLLASPNPNDYTPLKGERALLIGDSVQHVHLTGKGVIEFQPQAMTSFIEKINKAGILSYAIEQQPASIALIHVEDVKVDSILISKNVNSAINRHLPSPCPTEA</sequence>
<keyword evidence="1" id="KW-0732">Signal</keyword>
<evidence type="ECO:0008006" key="4">
    <source>
        <dbReference type="Google" id="ProtNLM"/>
    </source>
</evidence>